<dbReference type="STRING" id="631362.Thi970DRAFT_01993"/>
<accession>H8Z356</accession>
<protein>
    <submittedName>
        <fullName evidence="2">Uncharacterized protein</fullName>
    </submittedName>
</protein>
<evidence type="ECO:0000256" key="1">
    <source>
        <dbReference type="SAM" id="Phobius"/>
    </source>
</evidence>
<dbReference type="HOGENOM" id="CLU_2144731_0_0_6"/>
<dbReference type="RefSeq" id="WP_009148348.1">
    <property type="nucleotide sequence ID" value="NZ_CP121471.1"/>
</dbReference>
<reference evidence="2 3" key="2">
    <citation type="submission" date="2011-11" db="EMBL/GenBank/DDBJ databases">
        <authorList>
            <consortium name="US DOE Joint Genome Institute"/>
            <person name="Lucas S."/>
            <person name="Han J."/>
            <person name="Lapidus A."/>
            <person name="Cheng J.-F."/>
            <person name="Goodwin L."/>
            <person name="Pitluck S."/>
            <person name="Peters L."/>
            <person name="Ovchinnikova G."/>
            <person name="Zhang X."/>
            <person name="Detter J.C."/>
            <person name="Han C."/>
            <person name="Tapia R."/>
            <person name="Land M."/>
            <person name="Hauser L."/>
            <person name="Kyrpides N."/>
            <person name="Ivanova N."/>
            <person name="Pagani I."/>
            <person name="Vogl K."/>
            <person name="Liu Z."/>
            <person name="Overmann J."/>
            <person name="Frigaard N.-U."/>
            <person name="Bryant D."/>
            <person name="Woyke T."/>
        </authorList>
    </citation>
    <scope>NUCLEOTIDE SEQUENCE [LARGE SCALE GENOMIC DNA]</scope>
    <source>
        <strain evidence="2 3">970</strain>
    </source>
</reference>
<evidence type="ECO:0000313" key="2">
    <source>
        <dbReference type="EMBL" id="EIC21764.1"/>
    </source>
</evidence>
<organism evidence="2 3">
    <name type="scientific">Thiorhodovibrio frisius</name>
    <dbReference type="NCBI Taxonomy" id="631362"/>
    <lineage>
        <taxon>Bacteria</taxon>
        <taxon>Pseudomonadati</taxon>
        <taxon>Pseudomonadota</taxon>
        <taxon>Gammaproteobacteria</taxon>
        <taxon>Chromatiales</taxon>
        <taxon>Chromatiaceae</taxon>
        <taxon>Thiorhodovibrio</taxon>
    </lineage>
</organism>
<sequence length="112" mass="11608">MTPRQTPNHPASDPQALSAGAKRFPALALASSGILLLAVAAGAQPGAMGTKFPLLALLGLCELGVLINLAGAYLALRTARAQDFRLSALLLLGASLTASAVFLWLGFWLWPL</sequence>
<feature type="transmembrane region" description="Helical" evidence="1">
    <location>
        <begin position="88"/>
        <end position="110"/>
    </location>
</feature>
<keyword evidence="1" id="KW-0472">Membrane</keyword>
<keyword evidence="1" id="KW-0812">Transmembrane</keyword>
<feature type="transmembrane region" description="Helical" evidence="1">
    <location>
        <begin position="52"/>
        <end position="76"/>
    </location>
</feature>
<dbReference type="EMBL" id="JH603169">
    <property type="protein sequence ID" value="EIC21764.1"/>
    <property type="molecule type" value="Genomic_DNA"/>
</dbReference>
<reference evidence="3" key="1">
    <citation type="submission" date="2011-06" db="EMBL/GenBank/DDBJ databases">
        <authorList>
            <consortium name="US DOE Joint Genome Institute (JGI-PGF)"/>
            <person name="Lucas S."/>
            <person name="Han J."/>
            <person name="Lapidus A."/>
            <person name="Cheng J.-F."/>
            <person name="Goodwin L."/>
            <person name="Pitluck S."/>
            <person name="Peters L."/>
            <person name="Land M.L."/>
            <person name="Hauser L."/>
            <person name="Vogl K."/>
            <person name="Liu Z."/>
            <person name="Overmann J."/>
            <person name="Frigaard N.-U."/>
            <person name="Bryant D.A."/>
            <person name="Woyke T.J."/>
        </authorList>
    </citation>
    <scope>NUCLEOTIDE SEQUENCE [LARGE SCALE GENOMIC DNA]</scope>
    <source>
        <strain evidence="3">970</strain>
    </source>
</reference>
<dbReference type="Proteomes" id="UP000002964">
    <property type="component" value="Unassembled WGS sequence"/>
</dbReference>
<proteinExistence type="predicted"/>
<name>H8Z356_9GAMM</name>
<gene>
    <name evidence="2" type="ORF">Thi970DRAFT_01993</name>
</gene>
<evidence type="ECO:0000313" key="3">
    <source>
        <dbReference type="Proteomes" id="UP000002964"/>
    </source>
</evidence>
<keyword evidence="1" id="KW-1133">Transmembrane helix</keyword>
<keyword evidence="3" id="KW-1185">Reference proteome</keyword>
<dbReference type="AlphaFoldDB" id="H8Z356"/>